<evidence type="ECO:0000256" key="2">
    <source>
        <dbReference type="SAM" id="SignalP"/>
    </source>
</evidence>
<evidence type="ECO:0000313" key="4">
    <source>
        <dbReference type="Proteomes" id="UP000182658"/>
    </source>
</evidence>
<reference evidence="3 4" key="1">
    <citation type="submission" date="2016-10" db="EMBL/GenBank/DDBJ databases">
        <title>Draft genome sequence of Coniochaeta ligniaria NRRL30616, a lignocellulolytic fungus for bioabatement of inhibitors in plant biomass hydrolysates.</title>
        <authorList>
            <consortium name="DOE Joint Genome Institute"/>
            <person name="Jimenez D.J."/>
            <person name="Hector R.E."/>
            <person name="Riley R."/>
            <person name="Sun H."/>
            <person name="Grigoriev I.V."/>
            <person name="Van Elsas J.D."/>
            <person name="Nichols N.N."/>
        </authorList>
    </citation>
    <scope>NUCLEOTIDE SEQUENCE [LARGE SCALE GENOMIC DNA]</scope>
    <source>
        <strain evidence="3 4">NRRL 30616</strain>
    </source>
</reference>
<keyword evidence="4" id="KW-1185">Reference proteome</keyword>
<dbReference type="Proteomes" id="UP000182658">
    <property type="component" value="Unassembled WGS sequence"/>
</dbReference>
<dbReference type="AlphaFoldDB" id="A0A1J7IYZ0"/>
<keyword evidence="2" id="KW-0732">Signal</keyword>
<protein>
    <submittedName>
        <fullName evidence="3">Uncharacterized protein</fullName>
    </submittedName>
</protein>
<gene>
    <name evidence="3" type="ORF">CONLIGDRAFT_266973</name>
</gene>
<dbReference type="InParanoid" id="A0A1J7IYZ0"/>
<feature type="region of interest" description="Disordered" evidence="1">
    <location>
        <begin position="37"/>
        <end position="66"/>
    </location>
</feature>
<organism evidence="3 4">
    <name type="scientific">Coniochaeta ligniaria NRRL 30616</name>
    <dbReference type="NCBI Taxonomy" id="1408157"/>
    <lineage>
        <taxon>Eukaryota</taxon>
        <taxon>Fungi</taxon>
        <taxon>Dikarya</taxon>
        <taxon>Ascomycota</taxon>
        <taxon>Pezizomycotina</taxon>
        <taxon>Sordariomycetes</taxon>
        <taxon>Sordariomycetidae</taxon>
        <taxon>Coniochaetales</taxon>
        <taxon>Coniochaetaceae</taxon>
        <taxon>Coniochaeta</taxon>
    </lineage>
</organism>
<sequence>MPRKVTSSLFCGLWVYFLSVEVTGHPVNHSFLTCSSTSSSSVTPSLAPPLPGTRQNLETTPAAPATSATSTILIILSLRLPNRDIQPSR</sequence>
<feature type="chain" id="PRO_5013312478" evidence="2">
    <location>
        <begin position="25"/>
        <end position="89"/>
    </location>
</feature>
<name>A0A1J7IYZ0_9PEZI</name>
<feature type="signal peptide" evidence="2">
    <location>
        <begin position="1"/>
        <end position="24"/>
    </location>
</feature>
<dbReference type="EMBL" id="KV875095">
    <property type="protein sequence ID" value="OIW32371.1"/>
    <property type="molecule type" value="Genomic_DNA"/>
</dbReference>
<accession>A0A1J7IYZ0</accession>
<proteinExistence type="predicted"/>
<evidence type="ECO:0000313" key="3">
    <source>
        <dbReference type="EMBL" id="OIW32371.1"/>
    </source>
</evidence>
<evidence type="ECO:0000256" key="1">
    <source>
        <dbReference type="SAM" id="MobiDB-lite"/>
    </source>
</evidence>